<organism evidence="2 3">
    <name type="scientific">Apiospora marii</name>
    <dbReference type="NCBI Taxonomy" id="335849"/>
    <lineage>
        <taxon>Eukaryota</taxon>
        <taxon>Fungi</taxon>
        <taxon>Dikarya</taxon>
        <taxon>Ascomycota</taxon>
        <taxon>Pezizomycotina</taxon>
        <taxon>Sordariomycetes</taxon>
        <taxon>Xylariomycetidae</taxon>
        <taxon>Amphisphaeriales</taxon>
        <taxon>Apiosporaceae</taxon>
        <taxon>Apiospora</taxon>
    </lineage>
</organism>
<dbReference type="EMBL" id="JAQQWI010000002">
    <property type="protein sequence ID" value="KAK8037620.1"/>
    <property type="molecule type" value="Genomic_DNA"/>
</dbReference>
<evidence type="ECO:0000256" key="1">
    <source>
        <dbReference type="SAM" id="Phobius"/>
    </source>
</evidence>
<keyword evidence="1" id="KW-0812">Transmembrane</keyword>
<reference evidence="2 3" key="1">
    <citation type="submission" date="2023-01" db="EMBL/GenBank/DDBJ databases">
        <title>Analysis of 21 Apiospora genomes using comparative genomics revels a genus with tremendous synthesis potential of carbohydrate active enzymes and secondary metabolites.</title>
        <authorList>
            <person name="Sorensen T."/>
        </authorList>
    </citation>
    <scope>NUCLEOTIDE SEQUENCE [LARGE SCALE GENOMIC DNA]</scope>
    <source>
        <strain evidence="2 3">CBS 20057</strain>
    </source>
</reference>
<protein>
    <submittedName>
        <fullName evidence="2">Uncharacterized protein</fullName>
    </submittedName>
</protein>
<evidence type="ECO:0000313" key="2">
    <source>
        <dbReference type="EMBL" id="KAK8037620.1"/>
    </source>
</evidence>
<keyword evidence="3" id="KW-1185">Reference proteome</keyword>
<name>A0ABR1STG3_9PEZI</name>
<dbReference type="Proteomes" id="UP001396898">
    <property type="component" value="Unassembled WGS sequence"/>
</dbReference>
<keyword evidence="1" id="KW-1133">Transmembrane helix</keyword>
<feature type="transmembrane region" description="Helical" evidence="1">
    <location>
        <begin position="55"/>
        <end position="77"/>
    </location>
</feature>
<sequence length="78" mass="8681">MYPNNTGNFNNSPVYYNNGPVYHNCSVYYNTYPVYYDPRFNTPPTHPKQSRSKQILMTMVNGVTGVLVSGLVGGALVS</sequence>
<gene>
    <name evidence="2" type="ORF">PG991_000966</name>
</gene>
<evidence type="ECO:0000313" key="3">
    <source>
        <dbReference type="Proteomes" id="UP001396898"/>
    </source>
</evidence>
<proteinExistence type="predicted"/>
<comment type="caution">
    <text evidence="2">The sequence shown here is derived from an EMBL/GenBank/DDBJ whole genome shotgun (WGS) entry which is preliminary data.</text>
</comment>
<keyword evidence="1" id="KW-0472">Membrane</keyword>
<accession>A0ABR1STG3</accession>